<dbReference type="InterPro" id="IPR017850">
    <property type="entry name" value="Alkaline_phosphatase_core_sf"/>
</dbReference>
<feature type="domain" description="Sulfatase N-terminal" evidence="5">
    <location>
        <begin position="12"/>
        <end position="323"/>
    </location>
</feature>
<protein>
    <recommendedName>
        <fullName evidence="5">Sulfatase N-terminal domain-containing protein</fullName>
    </recommendedName>
</protein>
<dbReference type="Proteomes" id="UP001499993">
    <property type="component" value="Unassembled WGS sequence"/>
</dbReference>
<dbReference type="InterPro" id="IPR000917">
    <property type="entry name" value="Sulfatase_N"/>
</dbReference>
<evidence type="ECO:0000256" key="3">
    <source>
        <dbReference type="ARBA" id="ARBA00022801"/>
    </source>
</evidence>
<evidence type="ECO:0000256" key="4">
    <source>
        <dbReference type="ARBA" id="ARBA00022837"/>
    </source>
</evidence>
<dbReference type="CDD" id="cd16152">
    <property type="entry name" value="sulfatase_like"/>
    <property type="match status" value="1"/>
</dbReference>
<dbReference type="PANTHER" id="PTHR42693:SF53">
    <property type="entry name" value="ENDO-4-O-SULFATASE"/>
    <property type="match status" value="1"/>
</dbReference>
<comment type="similarity">
    <text evidence="1">Belongs to the sulfatase family.</text>
</comment>
<keyword evidence="7" id="KW-1185">Reference proteome</keyword>
<organism evidence="6 7">
    <name type="scientific">Streptomonospora halophila</name>
    <dbReference type="NCBI Taxonomy" id="427369"/>
    <lineage>
        <taxon>Bacteria</taxon>
        <taxon>Bacillati</taxon>
        <taxon>Actinomycetota</taxon>
        <taxon>Actinomycetes</taxon>
        <taxon>Streptosporangiales</taxon>
        <taxon>Nocardiopsidaceae</taxon>
        <taxon>Streptomonospora</taxon>
    </lineage>
</organism>
<keyword evidence="3" id="KW-0378">Hydrolase</keyword>
<dbReference type="PANTHER" id="PTHR42693">
    <property type="entry name" value="ARYLSULFATASE FAMILY MEMBER"/>
    <property type="match status" value="1"/>
</dbReference>
<sequence>MSSTPGGGRDRKNVIVFFTDQQRWDTAGAHGNPLDLTPNFDRMAAEGVHVRNSFTCQPVCAPSRASLQTGRYPAQLGCFRNNIPLPEDAPTVADRFAAAGYDTGYIGKWHLGDTGTAGPVRPEQRGGYRDWLAANLLEFTSDAYETTLYDGEGRAHELPGYRADALTDAAVDYIAREREAPFFLFLSFLEPHHQNERDDYPAPEGYGERYAGAWAPGDLAALGGSSAEHLGGYLGMVKRLDECLGRVLAAVREHGLADDTIVLFTSDHGCHFKTRNAEYKRSCHDASIRVPTALLGPGLDTGRPLERLVSHIDLPPTLLDAAGLGAPEDMDGRSLLPLVRGAADDRPDDVLVQISEAELGRALRTPRWKYGVVAPGADAWNTPAADRYVDAYLYDLEDDPHELHNLIADPSAAESAEEAVGPLRKRLLQRLAETGEHPVIDPAR</sequence>
<dbReference type="Gene3D" id="3.40.720.10">
    <property type="entry name" value="Alkaline Phosphatase, subunit A"/>
    <property type="match status" value="2"/>
</dbReference>
<evidence type="ECO:0000256" key="2">
    <source>
        <dbReference type="ARBA" id="ARBA00022723"/>
    </source>
</evidence>
<dbReference type="InterPro" id="IPR024607">
    <property type="entry name" value="Sulfatase_CS"/>
</dbReference>
<accession>A0ABP9GPX5</accession>
<evidence type="ECO:0000313" key="6">
    <source>
        <dbReference type="EMBL" id="GAA4949072.1"/>
    </source>
</evidence>
<dbReference type="RefSeq" id="WP_345557683.1">
    <property type="nucleotide sequence ID" value="NZ_BAABIK010000021.1"/>
</dbReference>
<keyword evidence="4" id="KW-0106">Calcium</keyword>
<proteinExistence type="inferred from homology"/>
<name>A0ABP9GPX5_9ACTN</name>
<dbReference type="Pfam" id="PF00884">
    <property type="entry name" value="Sulfatase"/>
    <property type="match status" value="1"/>
</dbReference>
<reference evidence="7" key="1">
    <citation type="journal article" date="2019" name="Int. J. Syst. Evol. Microbiol.">
        <title>The Global Catalogue of Microorganisms (GCM) 10K type strain sequencing project: providing services to taxonomists for standard genome sequencing and annotation.</title>
        <authorList>
            <consortium name="The Broad Institute Genomics Platform"/>
            <consortium name="The Broad Institute Genome Sequencing Center for Infectious Disease"/>
            <person name="Wu L."/>
            <person name="Ma J."/>
        </authorList>
    </citation>
    <scope>NUCLEOTIDE SEQUENCE [LARGE SCALE GENOMIC DNA]</scope>
    <source>
        <strain evidence="7">JCM 18123</strain>
    </source>
</reference>
<comment type="caution">
    <text evidence="6">The sequence shown here is derived from an EMBL/GenBank/DDBJ whole genome shotgun (WGS) entry which is preliminary data.</text>
</comment>
<dbReference type="InterPro" id="IPR050738">
    <property type="entry name" value="Sulfatase"/>
</dbReference>
<dbReference type="PROSITE" id="PS00149">
    <property type="entry name" value="SULFATASE_2"/>
    <property type="match status" value="1"/>
</dbReference>
<dbReference type="EMBL" id="BAABIK010000021">
    <property type="protein sequence ID" value="GAA4949072.1"/>
    <property type="molecule type" value="Genomic_DNA"/>
</dbReference>
<evidence type="ECO:0000259" key="5">
    <source>
        <dbReference type="Pfam" id="PF00884"/>
    </source>
</evidence>
<evidence type="ECO:0000313" key="7">
    <source>
        <dbReference type="Proteomes" id="UP001499993"/>
    </source>
</evidence>
<keyword evidence="2" id="KW-0479">Metal-binding</keyword>
<dbReference type="SUPFAM" id="SSF53649">
    <property type="entry name" value="Alkaline phosphatase-like"/>
    <property type="match status" value="1"/>
</dbReference>
<evidence type="ECO:0000256" key="1">
    <source>
        <dbReference type="ARBA" id="ARBA00008779"/>
    </source>
</evidence>
<gene>
    <name evidence="6" type="ORF">GCM10023224_36430</name>
</gene>